<evidence type="ECO:0000259" key="2">
    <source>
        <dbReference type="Pfam" id="PF13439"/>
    </source>
</evidence>
<keyword evidence="4" id="KW-1185">Reference proteome</keyword>
<name>A0ABQ1SEL5_9FLAO</name>
<dbReference type="Proteomes" id="UP000599179">
    <property type="component" value="Unassembled WGS sequence"/>
</dbReference>
<dbReference type="NCBIfam" id="TIGR02149">
    <property type="entry name" value="glgA_Coryne"/>
    <property type="match status" value="1"/>
</dbReference>
<organism evidence="3 4">
    <name type="scientific">Psychroflexus planctonicus</name>
    <dbReference type="NCBI Taxonomy" id="1526575"/>
    <lineage>
        <taxon>Bacteria</taxon>
        <taxon>Pseudomonadati</taxon>
        <taxon>Bacteroidota</taxon>
        <taxon>Flavobacteriia</taxon>
        <taxon>Flavobacteriales</taxon>
        <taxon>Flavobacteriaceae</taxon>
        <taxon>Psychroflexus</taxon>
    </lineage>
</organism>
<reference evidence="4" key="1">
    <citation type="journal article" date="2019" name="Int. J. Syst. Evol. Microbiol.">
        <title>The Global Catalogue of Microorganisms (GCM) 10K type strain sequencing project: providing services to taxonomists for standard genome sequencing and annotation.</title>
        <authorList>
            <consortium name="The Broad Institute Genomics Platform"/>
            <consortium name="The Broad Institute Genome Sequencing Center for Infectious Disease"/>
            <person name="Wu L."/>
            <person name="Ma J."/>
        </authorList>
    </citation>
    <scope>NUCLEOTIDE SEQUENCE [LARGE SCALE GENOMIC DNA]</scope>
    <source>
        <strain evidence="4">CGMCC 1.12931</strain>
    </source>
</reference>
<dbReference type="Pfam" id="PF13439">
    <property type="entry name" value="Glyco_transf_4"/>
    <property type="match status" value="1"/>
</dbReference>
<dbReference type="SUPFAM" id="SSF53756">
    <property type="entry name" value="UDP-Glycosyltransferase/glycogen phosphorylase"/>
    <property type="match status" value="1"/>
</dbReference>
<dbReference type="PANTHER" id="PTHR45947">
    <property type="entry name" value="SULFOQUINOVOSYL TRANSFERASE SQD2"/>
    <property type="match status" value="1"/>
</dbReference>
<dbReference type="PANTHER" id="PTHR45947:SF3">
    <property type="entry name" value="SULFOQUINOVOSYL TRANSFERASE SQD2"/>
    <property type="match status" value="1"/>
</dbReference>
<accession>A0ABQ1SEL5</accession>
<proteinExistence type="predicted"/>
<dbReference type="InterPro" id="IPR011875">
    <property type="entry name" value="M1P_synthase"/>
</dbReference>
<feature type="domain" description="Glycosyl transferase family 1" evidence="1">
    <location>
        <begin position="197"/>
        <end position="338"/>
    </location>
</feature>
<dbReference type="EMBL" id="BMGM01000003">
    <property type="protein sequence ID" value="GGE31427.1"/>
    <property type="molecule type" value="Genomic_DNA"/>
</dbReference>
<dbReference type="RefSeq" id="WP_188457973.1">
    <property type="nucleotide sequence ID" value="NZ_BMGM01000003.1"/>
</dbReference>
<evidence type="ECO:0000313" key="3">
    <source>
        <dbReference type="EMBL" id="GGE31427.1"/>
    </source>
</evidence>
<dbReference type="CDD" id="cd03801">
    <property type="entry name" value="GT4_PimA-like"/>
    <property type="match status" value="1"/>
</dbReference>
<dbReference type="InterPro" id="IPR050194">
    <property type="entry name" value="Glycosyltransferase_grp1"/>
</dbReference>
<evidence type="ECO:0000313" key="4">
    <source>
        <dbReference type="Proteomes" id="UP000599179"/>
    </source>
</evidence>
<dbReference type="Pfam" id="PF00534">
    <property type="entry name" value="Glycos_transf_1"/>
    <property type="match status" value="1"/>
</dbReference>
<feature type="domain" description="Glycosyltransferase subfamily 4-like N-terminal" evidence="2">
    <location>
        <begin position="15"/>
        <end position="185"/>
    </location>
</feature>
<dbReference type="InterPro" id="IPR001296">
    <property type="entry name" value="Glyco_trans_1"/>
</dbReference>
<protein>
    <submittedName>
        <fullName evidence="3">Glycogen synthase</fullName>
    </submittedName>
</protein>
<sequence>MNVLFFTREFPPYVYGGAGVHVEYLAKELAKLISLEVRCFGDQNQEDNHLLVKGFEFEGLDFTAAPKNLQSVFKTLQTCINMNAVSTDVDLVHCHTWYAQFAGIIAKLCYGVPLVITTHSLEPMRPWKREQLGRGYDMSSWIEKTAIEMADAIIAVSKGTKEEVLEHFDVDEEKVKVIYNGIDLKQYVPVKETQVLEKYNINTSKPYVLFVGRITRQKGIIHLVNAIQFIHQDTQVVLCAGAPDTPEIATEMKQSVEQVTKERKNVIWIEEMLDKESVIQLYTHAAVFCCPSIYEPFGIINIEAMACETAVVASAVGGIKEVVIHNETGLLIPLKQQKEAPFEPENPTQFSKDLAAGINTLVEDEELRRKMAKNARKRVEETFDWMAIAQEVKTLYEQLIK</sequence>
<evidence type="ECO:0000259" key="1">
    <source>
        <dbReference type="Pfam" id="PF00534"/>
    </source>
</evidence>
<comment type="caution">
    <text evidence="3">The sequence shown here is derived from an EMBL/GenBank/DDBJ whole genome shotgun (WGS) entry which is preliminary data.</text>
</comment>
<gene>
    <name evidence="3" type="ORF">GCM10010832_09790</name>
</gene>
<dbReference type="InterPro" id="IPR028098">
    <property type="entry name" value="Glyco_trans_4-like_N"/>
</dbReference>
<dbReference type="Gene3D" id="3.40.50.2000">
    <property type="entry name" value="Glycogen Phosphorylase B"/>
    <property type="match status" value="2"/>
</dbReference>